<sequence>LQRYPKIQLKLRAADGEIDLFRQGIDVAFKLTDKPDENLVLKEISKTNLVLCASPDYLAQRGMPEHPTQLEQHD</sequence>
<dbReference type="EMBL" id="NIXT01005650">
    <property type="protein sequence ID" value="OXD97090.1"/>
    <property type="molecule type" value="Genomic_DNA"/>
</dbReference>
<evidence type="ECO:0000313" key="3">
    <source>
        <dbReference type="EMBL" id="OXD97090.1"/>
    </source>
</evidence>
<dbReference type="GO" id="GO:0043565">
    <property type="term" value="F:sequence-specific DNA binding"/>
    <property type="evidence" value="ECO:0007669"/>
    <property type="project" value="TreeGrafter"/>
</dbReference>
<protein>
    <submittedName>
        <fullName evidence="3">LysR family transcriptional regulator</fullName>
    </submittedName>
</protein>
<feature type="non-terminal residue" evidence="3">
    <location>
        <position position="74"/>
    </location>
</feature>
<name>A0A227GW10_VIBPH</name>
<dbReference type="Pfam" id="PF03466">
    <property type="entry name" value="LysR_substrate"/>
    <property type="match status" value="1"/>
</dbReference>
<dbReference type="PANTHER" id="PTHR30537">
    <property type="entry name" value="HTH-TYPE TRANSCRIPTIONAL REGULATOR"/>
    <property type="match status" value="1"/>
</dbReference>
<dbReference type="SUPFAM" id="SSF53850">
    <property type="entry name" value="Periplasmic binding protein-like II"/>
    <property type="match status" value="1"/>
</dbReference>
<comment type="caution">
    <text evidence="3">The sequence shown here is derived from an EMBL/GenBank/DDBJ whole genome shotgun (WGS) entry which is preliminary data.</text>
</comment>
<dbReference type="Proteomes" id="UP000214596">
    <property type="component" value="Unassembled WGS sequence"/>
</dbReference>
<reference evidence="3 4" key="1">
    <citation type="journal article" date="2017" name="Appl. Environ. Microbiol.">
        <title>Parallel evolution of two clades of a major Atlantic endemic Vibrio parahaemolyticus pathogen lineage by independent acquisition of related pathogenicity islands.</title>
        <authorList>
            <person name="Xu F."/>
            <person name="Gonzalez-Escalona N."/>
            <person name="Drees K.P."/>
            <person name="Sebra R.P."/>
            <person name="Cooper V.S."/>
            <person name="Jones S.H."/>
            <person name="Whistler C.A."/>
        </authorList>
    </citation>
    <scope>NUCLEOTIDE SEQUENCE [LARGE SCALE GENOMIC DNA]</scope>
    <source>
        <strain evidence="3 4">MAVP-3</strain>
    </source>
</reference>
<dbReference type="GO" id="GO:0006351">
    <property type="term" value="P:DNA-templated transcription"/>
    <property type="evidence" value="ECO:0007669"/>
    <property type="project" value="TreeGrafter"/>
</dbReference>
<proteinExistence type="inferred from homology"/>
<gene>
    <name evidence="3" type="ORF">CA163_39830</name>
</gene>
<feature type="non-terminal residue" evidence="3">
    <location>
        <position position="1"/>
    </location>
</feature>
<dbReference type="Gene3D" id="3.40.190.10">
    <property type="entry name" value="Periplasmic binding protein-like II"/>
    <property type="match status" value="2"/>
</dbReference>
<dbReference type="InterPro" id="IPR005119">
    <property type="entry name" value="LysR_subst-bd"/>
</dbReference>
<feature type="domain" description="LysR substrate-binding" evidence="2">
    <location>
        <begin position="2"/>
        <end position="74"/>
    </location>
</feature>
<evidence type="ECO:0000259" key="2">
    <source>
        <dbReference type="Pfam" id="PF03466"/>
    </source>
</evidence>
<accession>A0A227GW10</accession>
<organism evidence="3 4">
    <name type="scientific">Vibrio parahaemolyticus</name>
    <dbReference type="NCBI Taxonomy" id="670"/>
    <lineage>
        <taxon>Bacteria</taxon>
        <taxon>Pseudomonadati</taxon>
        <taxon>Pseudomonadota</taxon>
        <taxon>Gammaproteobacteria</taxon>
        <taxon>Vibrionales</taxon>
        <taxon>Vibrionaceae</taxon>
        <taxon>Vibrio</taxon>
    </lineage>
</organism>
<dbReference type="GO" id="GO:0003700">
    <property type="term" value="F:DNA-binding transcription factor activity"/>
    <property type="evidence" value="ECO:0007669"/>
    <property type="project" value="TreeGrafter"/>
</dbReference>
<dbReference type="InterPro" id="IPR058163">
    <property type="entry name" value="LysR-type_TF_proteobact-type"/>
</dbReference>
<comment type="similarity">
    <text evidence="1">Belongs to the LysR transcriptional regulatory family.</text>
</comment>
<dbReference type="PANTHER" id="PTHR30537:SF5">
    <property type="entry name" value="HTH-TYPE TRANSCRIPTIONAL ACTIVATOR TTDR-RELATED"/>
    <property type="match status" value="1"/>
</dbReference>
<evidence type="ECO:0000313" key="4">
    <source>
        <dbReference type="Proteomes" id="UP000214596"/>
    </source>
</evidence>
<evidence type="ECO:0000256" key="1">
    <source>
        <dbReference type="ARBA" id="ARBA00009437"/>
    </source>
</evidence>
<dbReference type="AlphaFoldDB" id="A0A227GW10"/>